<feature type="non-terminal residue" evidence="1">
    <location>
        <position position="107"/>
    </location>
</feature>
<feature type="non-terminal residue" evidence="1">
    <location>
        <position position="1"/>
    </location>
</feature>
<sequence length="107" mass="11949">VLYIFLAESPKMTIINLNCLVSGSSENETFTIEISNDKKYELLKHMVKKCLAPLFDSIPSTQITLRLSANTKSSSTISCCEDVMDVISSVGDSNKYLDSPFWSWVES</sequence>
<accession>A0ACA9QGZ2</accession>
<comment type="caution">
    <text evidence="1">The sequence shown here is derived from an EMBL/GenBank/DDBJ whole genome shotgun (WGS) entry which is preliminary data.</text>
</comment>
<dbReference type="Proteomes" id="UP000789920">
    <property type="component" value="Unassembled WGS sequence"/>
</dbReference>
<proteinExistence type="predicted"/>
<name>A0ACA9QGZ2_9GLOM</name>
<protein>
    <submittedName>
        <fullName evidence="1">36609_t:CDS:1</fullName>
    </submittedName>
</protein>
<evidence type="ECO:0000313" key="1">
    <source>
        <dbReference type="EMBL" id="CAG8750914.1"/>
    </source>
</evidence>
<organism evidence="1 2">
    <name type="scientific">Racocetra persica</name>
    <dbReference type="NCBI Taxonomy" id="160502"/>
    <lineage>
        <taxon>Eukaryota</taxon>
        <taxon>Fungi</taxon>
        <taxon>Fungi incertae sedis</taxon>
        <taxon>Mucoromycota</taxon>
        <taxon>Glomeromycotina</taxon>
        <taxon>Glomeromycetes</taxon>
        <taxon>Diversisporales</taxon>
        <taxon>Gigasporaceae</taxon>
        <taxon>Racocetra</taxon>
    </lineage>
</organism>
<keyword evidence="2" id="KW-1185">Reference proteome</keyword>
<gene>
    <name evidence="1" type="ORF">RPERSI_LOCUS14178</name>
</gene>
<dbReference type="EMBL" id="CAJVQC010032348">
    <property type="protein sequence ID" value="CAG8750914.1"/>
    <property type="molecule type" value="Genomic_DNA"/>
</dbReference>
<evidence type="ECO:0000313" key="2">
    <source>
        <dbReference type="Proteomes" id="UP000789920"/>
    </source>
</evidence>
<reference evidence="1" key="1">
    <citation type="submission" date="2021-06" db="EMBL/GenBank/DDBJ databases">
        <authorList>
            <person name="Kallberg Y."/>
            <person name="Tangrot J."/>
            <person name="Rosling A."/>
        </authorList>
    </citation>
    <scope>NUCLEOTIDE SEQUENCE</scope>
    <source>
        <strain evidence="1">MA461A</strain>
    </source>
</reference>